<name>A0A1J5HS28_9BACT</name>
<dbReference type="InterPro" id="IPR032820">
    <property type="entry name" value="ATPase_put"/>
</dbReference>
<keyword evidence="1" id="KW-0472">Membrane</keyword>
<reference evidence="2 3" key="1">
    <citation type="journal article" date="2016" name="Environ. Microbiol.">
        <title>Genomic resolution of a cold subsurface aquifer community provides metabolic insights for novel microbes adapted to high CO concentrations.</title>
        <authorList>
            <person name="Probst A.J."/>
            <person name="Castelle C.J."/>
            <person name="Singh A."/>
            <person name="Brown C.T."/>
            <person name="Anantharaman K."/>
            <person name="Sharon I."/>
            <person name="Hug L.A."/>
            <person name="Burstein D."/>
            <person name="Emerson J.B."/>
            <person name="Thomas B.C."/>
            <person name="Banfield J.F."/>
        </authorList>
    </citation>
    <scope>NUCLEOTIDE SEQUENCE [LARGE SCALE GENOMIC DNA]</scope>
    <source>
        <strain evidence="2">CG2_30_33_16</strain>
    </source>
</reference>
<dbReference type="Pfam" id="PF09527">
    <property type="entry name" value="ATPase_gene1"/>
    <property type="match status" value="1"/>
</dbReference>
<organism evidence="2 3">
    <name type="scientific">Candidatus Roizmanbacteria bacterium CG2_30_33_16</name>
    <dbReference type="NCBI Taxonomy" id="1805340"/>
    <lineage>
        <taxon>Bacteria</taxon>
        <taxon>Candidatus Roizmaniibacteriota</taxon>
    </lineage>
</organism>
<evidence type="ECO:0000313" key="3">
    <source>
        <dbReference type="Proteomes" id="UP000183758"/>
    </source>
</evidence>
<dbReference type="Proteomes" id="UP000183758">
    <property type="component" value="Unassembled WGS sequence"/>
</dbReference>
<evidence type="ECO:0000313" key="2">
    <source>
        <dbReference type="EMBL" id="OIP84602.1"/>
    </source>
</evidence>
<evidence type="ECO:0008006" key="4">
    <source>
        <dbReference type="Google" id="ProtNLM"/>
    </source>
</evidence>
<proteinExistence type="predicted"/>
<protein>
    <recommendedName>
        <fullName evidence="4">F0F1 ATP synthase subunit</fullName>
    </recommendedName>
</protein>
<dbReference type="AlphaFoldDB" id="A0A1J5HS28"/>
<keyword evidence="1" id="KW-0812">Transmembrane</keyword>
<comment type="caution">
    <text evidence="2">The sequence shown here is derived from an EMBL/GenBank/DDBJ whole genome shotgun (WGS) entry which is preliminary data.</text>
</comment>
<feature type="transmembrane region" description="Helical" evidence="1">
    <location>
        <begin position="48"/>
        <end position="65"/>
    </location>
</feature>
<gene>
    <name evidence="2" type="ORF">AUK04_02185</name>
</gene>
<sequence>MDKQRQKVSDLPESLQNVNIGFYIVTPILIGVFLGLTVDKILNTKPGYTIFFICLGTIASFYNLFRLTKNK</sequence>
<accession>A0A1J5HS28</accession>
<feature type="transmembrane region" description="Helical" evidence="1">
    <location>
        <begin position="20"/>
        <end position="42"/>
    </location>
</feature>
<evidence type="ECO:0000256" key="1">
    <source>
        <dbReference type="SAM" id="Phobius"/>
    </source>
</evidence>
<keyword evidence="1" id="KW-1133">Transmembrane helix</keyword>
<dbReference type="EMBL" id="MNZM01000051">
    <property type="protein sequence ID" value="OIP84602.1"/>
    <property type="molecule type" value="Genomic_DNA"/>
</dbReference>